<keyword evidence="2" id="KW-0808">Transferase</keyword>
<keyword evidence="3" id="KW-1185">Reference proteome</keyword>
<comment type="similarity">
    <text evidence="1">Belongs to the ROK (NagC/XylR) family.</text>
</comment>
<comment type="caution">
    <text evidence="2">The sequence shown here is derived from an EMBL/GenBank/DDBJ whole genome shotgun (WGS) entry which is preliminary data.</text>
</comment>
<organism evidence="2 3">
    <name type="scientific">Maritalea porphyrae</name>
    <dbReference type="NCBI Taxonomy" id="880732"/>
    <lineage>
        <taxon>Bacteria</taxon>
        <taxon>Pseudomonadati</taxon>
        <taxon>Pseudomonadota</taxon>
        <taxon>Alphaproteobacteria</taxon>
        <taxon>Hyphomicrobiales</taxon>
        <taxon>Devosiaceae</taxon>
        <taxon>Maritalea</taxon>
    </lineage>
</organism>
<keyword evidence="2" id="KW-0418">Kinase</keyword>
<evidence type="ECO:0000313" key="3">
    <source>
        <dbReference type="Proteomes" id="UP001161405"/>
    </source>
</evidence>
<dbReference type="InterPro" id="IPR049874">
    <property type="entry name" value="ROK_cs"/>
</dbReference>
<evidence type="ECO:0000313" key="2">
    <source>
        <dbReference type="EMBL" id="GLQ17632.1"/>
    </source>
</evidence>
<dbReference type="PANTHER" id="PTHR18964">
    <property type="entry name" value="ROK (REPRESSOR, ORF, KINASE) FAMILY"/>
    <property type="match status" value="1"/>
</dbReference>
<dbReference type="InterPro" id="IPR000600">
    <property type="entry name" value="ROK"/>
</dbReference>
<dbReference type="RefSeq" id="WP_284363927.1">
    <property type="nucleotide sequence ID" value="NZ_BSNI01000002.1"/>
</dbReference>
<dbReference type="PANTHER" id="PTHR18964:SF149">
    <property type="entry name" value="BIFUNCTIONAL UDP-N-ACETYLGLUCOSAMINE 2-EPIMERASE_N-ACETYLMANNOSAMINE KINASE"/>
    <property type="match status" value="1"/>
</dbReference>
<dbReference type="EMBL" id="BSNI01000002">
    <property type="protein sequence ID" value="GLQ17632.1"/>
    <property type="molecule type" value="Genomic_DNA"/>
</dbReference>
<gene>
    <name evidence="2" type="ORF">GCM10007879_18810</name>
</gene>
<name>A0ABQ5UUJ5_9HYPH</name>
<dbReference type="GO" id="GO:0016301">
    <property type="term" value="F:kinase activity"/>
    <property type="evidence" value="ECO:0007669"/>
    <property type="project" value="UniProtKB-KW"/>
</dbReference>
<sequence length="306" mass="31518">MPYCFDIGGTNIRFGMPEGNGDVPVIHSVPTPTHSLAQFVEAISGLIEHEGRGRHNSIAISLTGVVHPETNKVRVANIPAIDGVDIAHELTKKTGLPAVVANDADCLALAEARVGIAKDANNVFAIVLGTGVGGGLVLDGNLVVGRNGATGEWGHGPVVDPTANGIVASIGQFKCGCGQVGCLDTVGGARGLERIHRSLHSDNLASEQIVSMWLDGDINANKTIVVWSEMLAGPLAMIVNLLGPDVVPVGGGLSNASELIALLDEKVRKRCLFPADQPLVLPAKFAKNAGLVGAAQLDVPSIKGVA</sequence>
<reference evidence="2" key="2">
    <citation type="submission" date="2023-01" db="EMBL/GenBank/DDBJ databases">
        <title>Draft genome sequence of Maritalea porphyrae strain NBRC 107169.</title>
        <authorList>
            <person name="Sun Q."/>
            <person name="Mori K."/>
        </authorList>
    </citation>
    <scope>NUCLEOTIDE SEQUENCE</scope>
    <source>
        <strain evidence="2">NBRC 107169</strain>
    </source>
</reference>
<dbReference type="PROSITE" id="PS01125">
    <property type="entry name" value="ROK"/>
    <property type="match status" value="1"/>
</dbReference>
<reference evidence="2" key="1">
    <citation type="journal article" date="2014" name="Int. J. Syst. Evol. Microbiol.">
        <title>Complete genome of a new Firmicutes species belonging to the dominant human colonic microbiota ('Ruminococcus bicirculans') reveals two chromosomes and a selective capacity to utilize plant glucans.</title>
        <authorList>
            <consortium name="NISC Comparative Sequencing Program"/>
            <person name="Wegmann U."/>
            <person name="Louis P."/>
            <person name="Goesmann A."/>
            <person name="Henrissat B."/>
            <person name="Duncan S.H."/>
            <person name="Flint H.J."/>
        </authorList>
    </citation>
    <scope>NUCLEOTIDE SEQUENCE</scope>
    <source>
        <strain evidence="2">NBRC 107169</strain>
    </source>
</reference>
<dbReference type="Pfam" id="PF00480">
    <property type="entry name" value="ROK"/>
    <property type="match status" value="1"/>
</dbReference>
<protein>
    <submittedName>
        <fullName evidence="2">N-acetylglucosamine kinase</fullName>
    </submittedName>
</protein>
<dbReference type="Proteomes" id="UP001161405">
    <property type="component" value="Unassembled WGS sequence"/>
</dbReference>
<proteinExistence type="inferred from homology"/>
<dbReference type="Gene3D" id="3.30.420.40">
    <property type="match status" value="2"/>
</dbReference>
<dbReference type="InterPro" id="IPR043129">
    <property type="entry name" value="ATPase_NBD"/>
</dbReference>
<dbReference type="SUPFAM" id="SSF53067">
    <property type="entry name" value="Actin-like ATPase domain"/>
    <property type="match status" value="1"/>
</dbReference>
<evidence type="ECO:0000256" key="1">
    <source>
        <dbReference type="ARBA" id="ARBA00006479"/>
    </source>
</evidence>
<accession>A0ABQ5UUJ5</accession>